<dbReference type="Proteomes" id="UP000681315">
    <property type="component" value="Unassembled WGS sequence"/>
</dbReference>
<dbReference type="PRINTS" id="PR00114">
    <property type="entry name" value="STPHPHTASE"/>
</dbReference>
<evidence type="ECO:0000259" key="1">
    <source>
        <dbReference type="Pfam" id="PF00149"/>
    </source>
</evidence>
<evidence type="ECO:0000313" key="3">
    <source>
        <dbReference type="Proteomes" id="UP000681315"/>
    </source>
</evidence>
<sequence>MRTLVIGDIHGGLKGLKQLMDRVKVAEEDRLIFMGDYVDGWSESAQVIQYLMVLSQLKECIFIKGNHDVWCEKWLRTDKPDKIWLDHGGRGAIESYRSFSKEEKKLHLKFFEQMKLYHLDEQNRLFVHGGFTSKEGVEKENLESTFYFDRTLWERALHLDKKVDENSDLFPKRLKLYNEIYIGHTPTLYFNSEEPLQAINVWNVDTGAAFYGKLSAMDIDLKAVFQSDALMELYPNEKGRNDRSLNQILGKRTP</sequence>
<feature type="domain" description="Calcineurin-like phosphoesterase" evidence="1">
    <location>
        <begin position="1"/>
        <end position="194"/>
    </location>
</feature>
<dbReference type="PANTHER" id="PTHR42850:SF4">
    <property type="entry name" value="ZINC-DEPENDENT ENDOPOLYPHOSPHATASE"/>
    <property type="match status" value="1"/>
</dbReference>
<dbReference type="PANTHER" id="PTHR42850">
    <property type="entry name" value="METALLOPHOSPHOESTERASE"/>
    <property type="match status" value="1"/>
</dbReference>
<dbReference type="InterPro" id="IPR004843">
    <property type="entry name" value="Calcineurin-like_PHP"/>
</dbReference>
<dbReference type="RefSeq" id="WP_208233800.1">
    <property type="nucleotide sequence ID" value="NZ_JAGEVG010000011.1"/>
</dbReference>
<dbReference type="InterPro" id="IPR006186">
    <property type="entry name" value="Ser/Thr-sp_prot-phosphatase"/>
</dbReference>
<gene>
    <name evidence="2" type="ORF">J4051_10340</name>
</gene>
<dbReference type="Gene3D" id="3.60.21.10">
    <property type="match status" value="1"/>
</dbReference>
<name>A0ABS3SSJ4_9FLAO</name>
<protein>
    <submittedName>
        <fullName evidence="2">Serine/threonine protein phosphatase</fullName>
    </submittedName>
</protein>
<accession>A0ABS3SSJ4</accession>
<reference evidence="2 3" key="1">
    <citation type="submission" date="2021-03" db="EMBL/GenBank/DDBJ databases">
        <title>Gelidibacter sp. nov., isolated from costal sediment.</title>
        <authorList>
            <person name="Lun K.-Y."/>
        </authorList>
    </citation>
    <scope>NUCLEOTIDE SEQUENCE [LARGE SCALE GENOMIC DNA]</scope>
    <source>
        <strain evidence="2 3">DF109</strain>
    </source>
</reference>
<dbReference type="CDD" id="cd00144">
    <property type="entry name" value="MPP_PPP_family"/>
    <property type="match status" value="1"/>
</dbReference>
<keyword evidence="3" id="KW-1185">Reference proteome</keyword>
<dbReference type="InterPro" id="IPR050126">
    <property type="entry name" value="Ap4A_hydrolase"/>
</dbReference>
<dbReference type="EMBL" id="JAGEVG010000011">
    <property type="protein sequence ID" value="MBO3098669.1"/>
    <property type="molecule type" value="Genomic_DNA"/>
</dbReference>
<organism evidence="2 3">
    <name type="scientific">Gelidibacter pelagius</name>
    <dbReference type="NCBI Taxonomy" id="2819985"/>
    <lineage>
        <taxon>Bacteria</taxon>
        <taxon>Pseudomonadati</taxon>
        <taxon>Bacteroidota</taxon>
        <taxon>Flavobacteriia</taxon>
        <taxon>Flavobacteriales</taxon>
        <taxon>Flavobacteriaceae</taxon>
        <taxon>Gelidibacter</taxon>
    </lineage>
</organism>
<proteinExistence type="predicted"/>
<dbReference type="SUPFAM" id="SSF56300">
    <property type="entry name" value="Metallo-dependent phosphatases"/>
    <property type="match status" value="1"/>
</dbReference>
<evidence type="ECO:0000313" key="2">
    <source>
        <dbReference type="EMBL" id="MBO3098669.1"/>
    </source>
</evidence>
<dbReference type="InterPro" id="IPR029052">
    <property type="entry name" value="Metallo-depent_PP-like"/>
</dbReference>
<comment type="caution">
    <text evidence="2">The sequence shown here is derived from an EMBL/GenBank/DDBJ whole genome shotgun (WGS) entry which is preliminary data.</text>
</comment>
<dbReference type="Pfam" id="PF00149">
    <property type="entry name" value="Metallophos"/>
    <property type="match status" value="1"/>
</dbReference>